<evidence type="ECO:0000256" key="8">
    <source>
        <dbReference type="PROSITE-ProRule" id="PRU00042"/>
    </source>
</evidence>
<evidence type="ECO:0000256" key="6">
    <source>
        <dbReference type="ARBA" id="ARBA00023163"/>
    </source>
</evidence>
<dbReference type="STRING" id="45235.A0A2K3Q4Z4"/>
<keyword evidence="10" id="KW-0472">Membrane</keyword>
<comment type="caution">
    <text evidence="12">The sequence shown here is derived from an EMBL/GenBank/DDBJ whole genome shotgun (WGS) entry which is preliminary data.</text>
</comment>
<evidence type="ECO:0000259" key="11">
    <source>
        <dbReference type="PROSITE" id="PS50157"/>
    </source>
</evidence>
<evidence type="ECO:0000313" key="13">
    <source>
        <dbReference type="Proteomes" id="UP000236621"/>
    </source>
</evidence>
<dbReference type="PROSITE" id="PS00028">
    <property type="entry name" value="ZINC_FINGER_C2H2_1"/>
    <property type="match status" value="2"/>
</dbReference>
<keyword evidence="3 8" id="KW-0863">Zinc-finger</keyword>
<gene>
    <name evidence="12" type="ORF">TCAP_07061</name>
</gene>
<evidence type="ECO:0000256" key="5">
    <source>
        <dbReference type="ARBA" id="ARBA00023015"/>
    </source>
</evidence>
<feature type="transmembrane region" description="Helical" evidence="10">
    <location>
        <begin position="6"/>
        <end position="32"/>
    </location>
</feature>
<dbReference type="AlphaFoldDB" id="A0A2K3Q4Z4"/>
<dbReference type="Pfam" id="PF00096">
    <property type="entry name" value="zf-C2H2"/>
    <property type="match status" value="2"/>
</dbReference>
<evidence type="ECO:0000256" key="10">
    <source>
        <dbReference type="SAM" id="Phobius"/>
    </source>
</evidence>
<organism evidence="12 13">
    <name type="scientific">Tolypocladium capitatum</name>
    <dbReference type="NCBI Taxonomy" id="45235"/>
    <lineage>
        <taxon>Eukaryota</taxon>
        <taxon>Fungi</taxon>
        <taxon>Dikarya</taxon>
        <taxon>Ascomycota</taxon>
        <taxon>Pezizomycotina</taxon>
        <taxon>Sordariomycetes</taxon>
        <taxon>Hypocreomycetidae</taxon>
        <taxon>Hypocreales</taxon>
        <taxon>Ophiocordycipitaceae</taxon>
        <taxon>Tolypocladium</taxon>
    </lineage>
</organism>
<dbReference type="SUPFAM" id="SSF57667">
    <property type="entry name" value="beta-beta-alpha zinc fingers"/>
    <property type="match status" value="1"/>
</dbReference>
<dbReference type="GO" id="GO:0005634">
    <property type="term" value="C:nucleus"/>
    <property type="evidence" value="ECO:0007669"/>
    <property type="project" value="UniProtKB-SubCell"/>
</dbReference>
<dbReference type="Proteomes" id="UP000236621">
    <property type="component" value="Unassembled WGS sequence"/>
</dbReference>
<dbReference type="OrthoDB" id="6365676at2759"/>
<dbReference type="PROSITE" id="PS50157">
    <property type="entry name" value="ZINC_FINGER_C2H2_2"/>
    <property type="match status" value="2"/>
</dbReference>
<dbReference type="SMART" id="SM00355">
    <property type="entry name" value="ZnF_C2H2"/>
    <property type="match status" value="3"/>
</dbReference>
<dbReference type="GO" id="GO:0008270">
    <property type="term" value="F:zinc ion binding"/>
    <property type="evidence" value="ECO:0007669"/>
    <property type="project" value="UniProtKB-KW"/>
</dbReference>
<protein>
    <submittedName>
        <fullName evidence="12">Zinc finger transcription factor ace1</fullName>
    </submittedName>
</protein>
<evidence type="ECO:0000256" key="7">
    <source>
        <dbReference type="ARBA" id="ARBA00023242"/>
    </source>
</evidence>
<feature type="domain" description="C2H2-type" evidence="11">
    <location>
        <begin position="421"/>
        <end position="450"/>
    </location>
</feature>
<evidence type="ECO:0000256" key="3">
    <source>
        <dbReference type="ARBA" id="ARBA00022771"/>
    </source>
</evidence>
<keyword evidence="10" id="KW-0812">Transmembrane</keyword>
<dbReference type="EMBL" id="NRSZ01001177">
    <property type="protein sequence ID" value="PNY22686.1"/>
    <property type="molecule type" value="Genomic_DNA"/>
</dbReference>
<keyword evidence="10" id="KW-1133">Transmembrane helix</keyword>
<feature type="domain" description="C2H2-type" evidence="11">
    <location>
        <begin position="449"/>
        <end position="479"/>
    </location>
</feature>
<feature type="compositionally biased region" description="Basic and acidic residues" evidence="9">
    <location>
        <begin position="72"/>
        <end position="81"/>
    </location>
</feature>
<keyword evidence="7" id="KW-0539">Nucleus</keyword>
<dbReference type="Gene3D" id="3.30.160.60">
    <property type="entry name" value="Classic Zinc Finger"/>
    <property type="match status" value="2"/>
</dbReference>
<feature type="compositionally biased region" description="Polar residues" evidence="9">
    <location>
        <begin position="378"/>
        <end position="398"/>
    </location>
</feature>
<evidence type="ECO:0000256" key="1">
    <source>
        <dbReference type="ARBA" id="ARBA00004123"/>
    </source>
</evidence>
<dbReference type="PANTHER" id="PTHR46179">
    <property type="entry name" value="ZINC FINGER PROTEIN"/>
    <property type="match status" value="1"/>
</dbReference>
<feature type="compositionally biased region" description="Basic and acidic residues" evidence="9">
    <location>
        <begin position="335"/>
        <end position="348"/>
    </location>
</feature>
<dbReference type="InterPro" id="IPR013087">
    <property type="entry name" value="Znf_C2H2_type"/>
</dbReference>
<feature type="region of interest" description="Disordered" evidence="9">
    <location>
        <begin position="227"/>
        <end position="276"/>
    </location>
</feature>
<dbReference type="InterPro" id="IPR036236">
    <property type="entry name" value="Znf_C2H2_sf"/>
</dbReference>
<keyword evidence="5" id="KW-0805">Transcription regulation</keyword>
<reference evidence="12 13" key="1">
    <citation type="submission" date="2017-08" db="EMBL/GenBank/DDBJ databases">
        <title>Harnessing the power of phylogenomics to disentangle the directionality and signatures of interkingdom host jumping in the parasitic fungal genus Tolypocladium.</title>
        <authorList>
            <person name="Quandt C.A."/>
            <person name="Patterson W."/>
            <person name="Spatafora J.W."/>
        </authorList>
    </citation>
    <scope>NUCLEOTIDE SEQUENCE [LARGE SCALE GENOMIC DNA]</scope>
    <source>
        <strain evidence="12 13">CBS 113982</strain>
    </source>
</reference>
<comment type="subcellular location">
    <subcellularLocation>
        <location evidence="1">Nucleus</location>
    </subcellularLocation>
</comment>
<evidence type="ECO:0000256" key="4">
    <source>
        <dbReference type="ARBA" id="ARBA00022833"/>
    </source>
</evidence>
<keyword evidence="6" id="KW-0804">Transcription</keyword>
<proteinExistence type="predicted"/>
<accession>A0A2K3Q4Z4</accession>
<sequence>MDEGAIIGTVVGVVVAVALLVLCLYPVVVYGIRRRRHADSLPFDPEAAIAAYQAGRPGADPGSHRRLPSSDSFKRDRELSRGHVGATRGKESAGTSHDGSATHAEDDHGPPLPFYVGEYMPESEVHDDNPGVLKGTSADYYSPSIPSEAFGMITTPPDLHVDIPLAGRSRSSSLRYNVIHMFRRKSSRDNALDPYTTAAVAGNDQSAEAGVVELHGATALRQIVTNEDPAESPTEVSPTTMMPAAPAPSSVMTPPPSQLAEPSFKHSPLSPACPAPGTVNPMDIMPATTESEVWHRTEHQLFVSSYDSPERISPPPEHCRSAALTQPPTPTEMTWHVERERVEDRSDMHLTPLTIPESGRHPSYPSDQSTPFPGPGSTDPSSHNTPSTQIDSPSSESMHGSDFRHSVSPQPLAPSPNAGVFRCNEPGCNQVFERSNKLRHHQRYHNKDHKCPHANCGKGFGTKTHLQRHINDRHEKKKLFHCSVQDCDYSRAGGKGFPRKDNWRRHMTKIHNVDQTRLPEPIEVDHDMNGT</sequence>
<feature type="compositionally biased region" description="Low complexity" evidence="9">
    <location>
        <begin position="236"/>
        <end position="252"/>
    </location>
</feature>
<feature type="region of interest" description="Disordered" evidence="9">
    <location>
        <begin position="306"/>
        <end position="418"/>
    </location>
</feature>
<dbReference type="GO" id="GO:0006357">
    <property type="term" value="P:regulation of transcription by RNA polymerase II"/>
    <property type="evidence" value="ECO:0007669"/>
    <property type="project" value="TreeGrafter"/>
</dbReference>
<dbReference type="InterPro" id="IPR051061">
    <property type="entry name" value="Zinc_finger_trans_reg"/>
</dbReference>
<evidence type="ECO:0000256" key="9">
    <source>
        <dbReference type="SAM" id="MobiDB-lite"/>
    </source>
</evidence>
<feature type="region of interest" description="Disordered" evidence="9">
    <location>
        <begin position="54"/>
        <end position="113"/>
    </location>
</feature>
<evidence type="ECO:0000256" key="2">
    <source>
        <dbReference type="ARBA" id="ARBA00022723"/>
    </source>
</evidence>
<keyword evidence="2" id="KW-0479">Metal-binding</keyword>
<dbReference type="PANTHER" id="PTHR46179:SF13">
    <property type="entry name" value="C2H2-TYPE DOMAIN-CONTAINING PROTEIN"/>
    <property type="match status" value="1"/>
</dbReference>
<name>A0A2K3Q4Z4_9HYPO</name>
<keyword evidence="4" id="KW-0862">Zinc</keyword>
<evidence type="ECO:0000313" key="12">
    <source>
        <dbReference type="EMBL" id="PNY22686.1"/>
    </source>
</evidence>
<keyword evidence="13" id="KW-1185">Reference proteome</keyword>